<organism evidence="1 2">
    <name type="scientific">Coemansia furcata</name>
    <dbReference type="NCBI Taxonomy" id="417177"/>
    <lineage>
        <taxon>Eukaryota</taxon>
        <taxon>Fungi</taxon>
        <taxon>Fungi incertae sedis</taxon>
        <taxon>Zoopagomycota</taxon>
        <taxon>Kickxellomycotina</taxon>
        <taxon>Kickxellomycetes</taxon>
        <taxon>Kickxellales</taxon>
        <taxon>Kickxellaceae</taxon>
        <taxon>Coemansia</taxon>
    </lineage>
</organism>
<comment type="caution">
    <text evidence="1">The sequence shown here is derived from an EMBL/GenBank/DDBJ whole genome shotgun (WGS) entry which is preliminary data.</text>
</comment>
<dbReference type="EMBL" id="JANBUP010002017">
    <property type="protein sequence ID" value="KAJ2802305.1"/>
    <property type="molecule type" value="Genomic_DNA"/>
</dbReference>
<feature type="non-terminal residue" evidence="1">
    <location>
        <position position="536"/>
    </location>
</feature>
<protein>
    <submittedName>
        <fullName evidence="1">Uncharacterized protein</fullName>
    </submittedName>
</protein>
<gene>
    <name evidence="1" type="ORF">H4S07_004724</name>
</gene>
<sequence length="536" mass="60461">MAQVSAEQVLAELKKNGTFDMMRQEMLSSFLGSSCSTEFDALVRSVLERVYPDVTRGPDMNQELEKRLVRNLERQGALEQLEKDARNFWLTGDRSETTSKNIERAVGDLHGDEAECLSTLAVDPPRMSGGQGSRSHNYYRRGDGVVAFISLGDTLCERDAPYICVAAEVTACDAVKNMYTVRDPDAGARSTWVVYWDQLLAIKRPYECKYHVGDQVYALYRDDRGADTAVSTEFFPGHVLSVGQLSLAVRFDSGALAHVYYDEVFAAGRVGFLRNRSAERRRRREEGAMVENGLGRLVPSFTGFWPEEAAPELGKHERKVRYRQMPPILVAHEPLPDIGAKETRKSVDTEVIISRHSSPGSDMDIDNSSPEPQLPVVQPAIPPQQPQKQQPGPDAIAQQPRPSVDPQPPARRPSSGSEEDGEIDGEEGECISDSAPRRIASPRHGRYAHDSRDDSGRRPRWSQRSPSRRNDRSRSPGRRNDRSRSPGRRNDRSRSRFGSTEHYRPSHDRREYRRSRRSRSRGSSPQSSRHGYRDDR</sequence>
<reference evidence="1" key="1">
    <citation type="submission" date="2022-07" db="EMBL/GenBank/DDBJ databases">
        <title>Phylogenomic reconstructions and comparative analyses of Kickxellomycotina fungi.</title>
        <authorList>
            <person name="Reynolds N.K."/>
            <person name="Stajich J.E."/>
            <person name="Barry K."/>
            <person name="Grigoriev I.V."/>
            <person name="Crous P."/>
            <person name="Smith M.E."/>
        </authorList>
    </citation>
    <scope>NUCLEOTIDE SEQUENCE</scope>
    <source>
        <strain evidence="1">CBS 102833</strain>
    </source>
</reference>
<dbReference type="Proteomes" id="UP001140096">
    <property type="component" value="Unassembled WGS sequence"/>
</dbReference>
<proteinExistence type="predicted"/>
<name>A0ACC1L6Z1_9FUNG</name>
<accession>A0ACC1L6Z1</accession>
<keyword evidence="2" id="KW-1185">Reference proteome</keyword>
<evidence type="ECO:0000313" key="1">
    <source>
        <dbReference type="EMBL" id="KAJ2802305.1"/>
    </source>
</evidence>
<evidence type="ECO:0000313" key="2">
    <source>
        <dbReference type="Proteomes" id="UP001140096"/>
    </source>
</evidence>